<dbReference type="EMBL" id="MHNI01000012">
    <property type="protein sequence ID" value="OGZ42911.1"/>
    <property type="molecule type" value="Genomic_DNA"/>
</dbReference>
<proteinExistence type="predicted"/>
<dbReference type="InterPro" id="IPR039582">
    <property type="entry name" value="THTPA"/>
</dbReference>
<protein>
    <recommendedName>
        <fullName evidence="1">CYTH domain-containing protein</fullName>
    </recommendedName>
</protein>
<evidence type="ECO:0000313" key="2">
    <source>
        <dbReference type="EMBL" id="OGZ42911.1"/>
    </source>
</evidence>
<dbReference type="GO" id="GO:0050333">
    <property type="term" value="F:thiamine triphosphate phosphatase activity"/>
    <property type="evidence" value="ECO:0007669"/>
    <property type="project" value="InterPro"/>
</dbReference>
<reference evidence="2 3" key="1">
    <citation type="journal article" date="2016" name="Nat. Commun.">
        <title>Thousands of microbial genomes shed light on interconnected biogeochemical processes in an aquifer system.</title>
        <authorList>
            <person name="Anantharaman K."/>
            <person name="Brown C.T."/>
            <person name="Hug L.A."/>
            <person name="Sharon I."/>
            <person name="Castelle C.J."/>
            <person name="Probst A.J."/>
            <person name="Thomas B.C."/>
            <person name="Singh A."/>
            <person name="Wilkins M.J."/>
            <person name="Karaoz U."/>
            <person name="Brodie E.L."/>
            <person name="Williams K.H."/>
            <person name="Hubbard S.S."/>
            <person name="Banfield J.F."/>
        </authorList>
    </citation>
    <scope>NUCLEOTIDE SEQUENCE [LARGE SCALE GENOMIC DNA]</scope>
</reference>
<dbReference type="Gene3D" id="2.40.320.10">
    <property type="entry name" value="Hypothetical Protein Pfu-838710-001"/>
    <property type="match status" value="1"/>
</dbReference>
<dbReference type="Proteomes" id="UP000176700">
    <property type="component" value="Unassembled WGS sequence"/>
</dbReference>
<dbReference type="GO" id="GO:0000287">
    <property type="term" value="F:magnesium ion binding"/>
    <property type="evidence" value="ECO:0007669"/>
    <property type="project" value="TreeGrafter"/>
</dbReference>
<accession>A0A1G2FZB5</accession>
<dbReference type="SMART" id="SM01118">
    <property type="entry name" value="CYTH"/>
    <property type="match status" value="1"/>
</dbReference>
<evidence type="ECO:0000313" key="3">
    <source>
        <dbReference type="Proteomes" id="UP000176700"/>
    </source>
</evidence>
<organism evidence="2 3">
    <name type="scientific">Candidatus Ryanbacteria bacterium RIFCSPHIGHO2_01_45_13</name>
    <dbReference type="NCBI Taxonomy" id="1802112"/>
    <lineage>
        <taxon>Bacteria</taxon>
        <taxon>Candidatus Ryaniibacteriota</taxon>
    </lineage>
</organism>
<sequence>MIEVEKKFILSEQDKKQLTKDAEFLSERVFSDIYYDTEKFLLTSQDKWLRSRDRVFELKLPLHNGVERLADQYDELEDEQKIRRALNLLPNKNLADDLIKAGYFPFCTCKTTRRKYKKGLFIIDLDIVDFQDFTYNIAEIELLVSDKSEIESAIEMIMDFAKSQNLTITPARGKIIEYLKRAKPNHYQTLVKKKVVKDF</sequence>
<evidence type="ECO:0000259" key="1">
    <source>
        <dbReference type="PROSITE" id="PS51707"/>
    </source>
</evidence>
<gene>
    <name evidence="2" type="ORF">A2W41_02225</name>
</gene>
<dbReference type="GO" id="GO:0042357">
    <property type="term" value="P:thiamine diphosphate metabolic process"/>
    <property type="evidence" value="ECO:0007669"/>
    <property type="project" value="TreeGrafter"/>
</dbReference>
<comment type="caution">
    <text evidence="2">The sequence shown here is derived from an EMBL/GenBank/DDBJ whole genome shotgun (WGS) entry which is preliminary data.</text>
</comment>
<dbReference type="PANTHER" id="PTHR14586:SF1">
    <property type="entry name" value="THIAMINE-TRIPHOSPHATASE"/>
    <property type="match status" value="1"/>
</dbReference>
<name>A0A1G2FZB5_9BACT</name>
<dbReference type="InterPro" id="IPR033469">
    <property type="entry name" value="CYTH-like_dom_sf"/>
</dbReference>
<dbReference type="InterPro" id="IPR023577">
    <property type="entry name" value="CYTH_domain"/>
</dbReference>
<dbReference type="PROSITE" id="PS51707">
    <property type="entry name" value="CYTH"/>
    <property type="match status" value="1"/>
</dbReference>
<dbReference type="Pfam" id="PF01928">
    <property type="entry name" value="CYTH"/>
    <property type="match status" value="1"/>
</dbReference>
<dbReference type="SUPFAM" id="SSF55154">
    <property type="entry name" value="CYTH-like phosphatases"/>
    <property type="match status" value="1"/>
</dbReference>
<dbReference type="PANTHER" id="PTHR14586">
    <property type="entry name" value="THIAMINE-TRIPHOSPHATASE"/>
    <property type="match status" value="1"/>
</dbReference>
<feature type="domain" description="CYTH" evidence="1">
    <location>
        <begin position="1"/>
        <end position="182"/>
    </location>
</feature>
<dbReference type="AlphaFoldDB" id="A0A1G2FZB5"/>